<evidence type="ECO:0000256" key="2">
    <source>
        <dbReference type="RuleBase" id="RU003749"/>
    </source>
</evidence>
<dbReference type="GO" id="GO:0043856">
    <property type="term" value="F:anti-sigma factor antagonist activity"/>
    <property type="evidence" value="ECO:0007669"/>
    <property type="project" value="InterPro"/>
</dbReference>
<dbReference type="InterPro" id="IPR002645">
    <property type="entry name" value="STAS_dom"/>
</dbReference>
<dbReference type="CDD" id="cd07043">
    <property type="entry name" value="STAS_anti-anti-sigma_factors"/>
    <property type="match status" value="1"/>
</dbReference>
<dbReference type="EMBL" id="JSZA02000167">
    <property type="protein sequence ID" value="TGO02307.1"/>
    <property type="molecule type" value="Genomic_DNA"/>
</dbReference>
<dbReference type="Gene3D" id="3.30.750.24">
    <property type="entry name" value="STAS domain"/>
    <property type="match status" value="1"/>
</dbReference>
<dbReference type="InterPro" id="IPR003658">
    <property type="entry name" value="Anti-sigma_ant"/>
</dbReference>
<gene>
    <name evidence="4" type="ORF">PN36_27330</name>
</gene>
<dbReference type="SUPFAM" id="SSF52091">
    <property type="entry name" value="SpoIIaa-like"/>
    <property type="match status" value="1"/>
</dbReference>
<protein>
    <recommendedName>
        <fullName evidence="2">Anti-sigma factor antagonist</fullName>
    </recommendedName>
</protein>
<dbReference type="InterPro" id="IPR036513">
    <property type="entry name" value="STAS_dom_sf"/>
</dbReference>
<dbReference type="PROSITE" id="PS50801">
    <property type="entry name" value="STAS"/>
    <property type="match status" value="1"/>
</dbReference>
<evidence type="ECO:0000259" key="3">
    <source>
        <dbReference type="PROSITE" id="PS50801"/>
    </source>
</evidence>
<dbReference type="Proteomes" id="UP000030428">
    <property type="component" value="Unassembled WGS sequence"/>
</dbReference>
<keyword evidence="5" id="KW-1185">Reference proteome</keyword>
<dbReference type="AlphaFoldDB" id="A0A4E0QMG2"/>
<dbReference type="Pfam" id="PF01740">
    <property type="entry name" value="STAS"/>
    <property type="match status" value="1"/>
</dbReference>
<evidence type="ECO:0000256" key="1">
    <source>
        <dbReference type="ARBA" id="ARBA00009013"/>
    </source>
</evidence>
<sequence>MLITHRTQNPVDIVDLSGSLVMGDASTKAKKKLLEVVEKGQAKVVLNLAKVTFMDSTGLSVLISALKAARSKDGNVALLNLAPPVQSLIELTRLQQVFGIFQDEAAAIISVK</sequence>
<evidence type="ECO:0000313" key="5">
    <source>
        <dbReference type="Proteomes" id="UP000030428"/>
    </source>
</evidence>
<dbReference type="NCBIfam" id="TIGR00377">
    <property type="entry name" value="ant_ant_sig"/>
    <property type="match status" value="1"/>
</dbReference>
<accession>A0A4E0QMG2</accession>
<proteinExistence type="inferred from homology"/>
<comment type="caution">
    <text evidence="4">The sequence shown here is derived from an EMBL/GenBank/DDBJ whole genome shotgun (WGS) entry which is preliminary data.</text>
</comment>
<feature type="domain" description="STAS" evidence="3">
    <location>
        <begin position="1"/>
        <end position="111"/>
    </location>
</feature>
<name>A0A4E0QMG2_9GAMM</name>
<organism evidence="4 5">
    <name type="scientific">Candidatus Thiomargarita nelsonii</name>
    <dbReference type="NCBI Taxonomy" id="1003181"/>
    <lineage>
        <taxon>Bacteria</taxon>
        <taxon>Pseudomonadati</taxon>
        <taxon>Pseudomonadota</taxon>
        <taxon>Gammaproteobacteria</taxon>
        <taxon>Thiotrichales</taxon>
        <taxon>Thiotrichaceae</taxon>
        <taxon>Thiomargarita</taxon>
    </lineage>
</organism>
<reference evidence="4 5" key="1">
    <citation type="journal article" date="2016" name="Front. Microbiol.">
        <title>Single-Cell (Meta-)Genomics of a Dimorphic Candidatus Thiomargarita nelsonii Reveals Genomic Plasticity.</title>
        <authorList>
            <person name="Flood B.E."/>
            <person name="Fliss P."/>
            <person name="Jones D.S."/>
            <person name="Dick G.J."/>
            <person name="Jain S."/>
            <person name="Kaster A.K."/>
            <person name="Winkel M."/>
            <person name="Mussmann M."/>
            <person name="Bailey J."/>
        </authorList>
    </citation>
    <scope>NUCLEOTIDE SEQUENCE [LARGE SCALE GENOMIC DNA]</scope>
    <source>
        <strain evidence="4">Hydrate Ridge</strain>
    </source>
</reference>
<evidence type="ECO:0000313" key="4">
    <source>
        <dbReference type="EMBL" id="TGO02307.1"/>
    </source>
</evidence>
<dbReference type="PANTHER" id="PTHR33495">
    <property type="entry name" value="ANTI-SIGMA FACTOR ANTAGONIST TM_1081-RELATED-RELATED"/>
    <property type="match status" value="1"/>
</dbReference>
<comment type="similarity">
    <text evidence="1 2">Belongs to the anti-sigma-factor antagonist family.</text>
</comment>
<dbReference type="PANTHER" id="PTHR33495:SF2">
    <property type="entry name" value="ANTI-SIGMA FACTOR ANTAGONIST TM_1081-RELATED"/>
    <property type="match status" value="1"/>
</dbReference>